<dbReference type="InterPro" id="IPR038286">
    <property type="entry name" value="IPK_sf"/>
</dbReference>
<keyword evidence="8" id="KW-0325">Glycoprotein</keyword>
<keyword evidence="9 10" id="KW-0464">Manganese</keyword>
<dbReference type="InterPro" id="IPR019780">
    <property type="entry name" value="Germin_Mn-BS"/>
</dbReference>
<keyword evidence="5 10" id="KW-0479">Metal-binding</keyword>
<evidence type="ECO:0000313" key="13">
    <source>
        <dbReference type="Proteomes" id="UP000823674"/>
    </source>
</evidence>
<keyword evidence="3 10" id="KW-0052">Apoplast</keyword>
<dbReference type="EMBL" id="JADBGQ010000003">
    <property type="protein sequence ID" value="KAG5406448.1"/>
    <property type="molecule type" value="Genomic_DNA"/>
</dbReference>
<evidence type="ECO:0000256" key="6">
    <source>
        <dbReference type="ARBA" id="ARBA00022729"/>
    </source>
</evidence>
<keyword evidence="13" id="KW-1185">Reference proteome</keyword>
<dbReference type="InterPro" id="IPR001929">
    <property type="entry name" value="Germin"/>
</dbReference>
<comment type="subcellular location">
    <subcellularLocation>
        <location evidence="1 10">Secreted</location>
        <location evidence="1 10">Extracellular space</location>
        <location evidence="1 10">Apoplast</location>
    </subcellularLocation>
</comment>
<comment type="caution">
    <text evidence="12">The sequence shown here is derived from an EMBL/GenBank/DDBJ whole genome shotgun (WGS) entry which is preliminary data.</text>
</comment>
<sequence>MKGARAQVKLVDFTHVLDGNGVIDHTFLGGLCSFINFIQDILESSDNSHETDTSHKAELHIFGKQNRIRTRRSNNVNINSDNMQDTCPTAQGEESIFFINGYPCKNPTEINAQDFKSTKLTIAGDTDNYLQSNVTMLTASEFPGLNTLGLSVSRTDLERDGSVPLHSHPRSSELLFVVSGVVFAGFVDTNDKIFQTVLRKGDVFVFPRGLLHFCLSGGFERATALSFYNSQSPGVVNIGGVFGIDQERIVNITRSLVTDRDEL</sequence>
<organism evidence="12 13">
    <name type="scientific">Brassica rapa subsp. trilocularis</name>
    <dbReference type="NCBI Taxonomy" id="1813537"/>
    <lineage>
        <taxon>Eukaryota</taxon>
        <taxon>Viridiplantae</taxon>
        <taxon>Streptophyta</taxon>
        <taxon>Embryophyta</taxon>
        <taxon>Tracheophyta</taxon>
        <taxon>Spermatophyta</taxon>
        <taxon>Magnoliopsida</taxon>
        <taxon>eudicotyledons</taxon>
        <taxon>Gunneridae</taxon>
        <taxon>Pentapetalae</taxon>
        <taxon>rosids</taxon>
        <taxon>malvids</taxon>
        <taxon>Brassicales</taxon>
        <taxon>Brassicaceae</taxon>
        <taxon>Brassiceae</taxon>
        <taxon>Brassica</taxon>
    </lineage>
</organism>
<feature type="domain" description="Cupin type-1" evidence="11">
    <location>
        <begin position="132"/>
        <end position="250"/>
    </location>
</feature>
<evidence type="ECO:0000256" key="4">
    <source>
        <dbReference type="ARBA" id="ARBA00022525"/>
    </source>
</evidence>
<dbReference type="Gene3D" id="3.30.470.160">
    <property type="entry name" value="Inositol polyphosphate kinase"/>
    <property type="match status" value="1"/>
</dbReference>
<evidence type="ECO:0000256" key="7">
    <source>
        <dbReference type="ARBA" id="ARBA00023157"/>
    </source>
</evidence>
<dbReference type="InterPro" id="IPR014710">
    <property type="entry name" value="RmlC-like_jellyroll"/>
</dbReference>
<accession>A0ABQ7N6A7</accession>
<dbReference type="Pfam" id="PF00190">
    <property type="entry name" value="Cupin_1"/>
    <property type="match status" value="1"/>
</dbReference>
<gene>
    <name evidence="12" type="primary">A03p050780.1_BraROA</name>
    <name evidence="12" type="ORF">IGI04_012567</name>
</gene>
<keyword evidence="4 10" id="KW-0964">Secreted</keyword>
<keyword evidence="6" id="KW-0732">Signal</keyword>
<evidence type="ECO:0000313" key="12">
    <source>
        <dbReference type="EMBL" id="KAG5406448.1"/>
    </source>
</evidence>
<evidence type="ECO:0000256" key="10">
    <source>
        <dbReference type="RuleBase" id="RU366015"/>
    </source>
</evidence>
<evidence type="ECO:0000256" key="1">
    <source>
        <dbReference type="ARBA" id="ARBA00004271"/>
    </source>
</evidence>
<dbReference type="SMART" id="SM00835">
    <property type="entry name" value="Cupin_1"/>
    <property type="match status" value="1"/>
</dbReference>
<comment type="similarity">
    <text evidence="2 10">Belongs to the germin family.</text>
</comment>
<reference evidence="12 13" key="1">
    <citation type="submission" date="2021-03" db="EMBL/GenBank/DDBJ databases">
        <authorList>
            <person name="King G.J."/>
            <person name="Bancroft I."/>
            <person name="Baten A."/>
            <person name="Bloomfield J."/>
            <person name="Borpatragohain P."/>
            <person name="He Z."/>
            <person name="Irish N."/>
            <person name="Irwin J."/>
            <person name="Liu K."/>
            <person name="Mauleon R.P."/>
            <person name="Moore J."/>
            <person name="Morris R."/>
            <person name="Ostergaard L."/>
            <person name="Wang B."/>
            <person name="Wells R."/>
        </authorList>
    </citation>
    <scope>NUCLEOTIDE SEQUENCE [LARGE SCALE GENOMIC DNA]</scope>
    <source>
        <strain evidence="12">R-o-18</strain>
        <tissue evidence="12">Leaf</tissue>
    </source>
</reference>
<evidence type="ECO:0000256" key="9">
    <source>
        <dbReference type="ARBA" id="ARBA00023211"/>
    </source>
</evidence>
<dbReference type="PROSITE" id="PS00725">
    <property type="entry name" value="GERMIN"/>
    <property type="match status" value="1"/>
</dbReference>
<evidence type="ECO:0000256" key="2">
    <source>
        <dbReference type="ARBA" id="ARBA00007456"/>
    </source>
</evidence>
<dbReference type="CDD" id="cd02241">
    <property type="entry name" value="cupin_OxOx"/>
    <property type="match status" value="1"/>
</dbReference>
<dbReference type="Gene3D" id="2.60.120.10">
    <property type="entry name" value="Jelly Rolls"/>
    <property type="match status" value="1"/>
</dbReference>
<protein>
    <recommendedName>
        <fullName evidence="10">Germin-like protein</fullName>
    </recommendedName>
</protein>
<dbReference type="PRINTS" id="PR00325">
    <property type="entry name" value="GERMIN"/>
</dbReference>
<dbReference type="InterPro" id="IPR011051">
    <property type="entry name" value="RmlC_Cupin_sf"/>
</dbReference>
<dbReference type="SUPFAM" id="SSF51182">
    <property type="entry name" value="RmlC-like cupins"/>
    <property type="match status" value="1"/>
</dbReference>
<name>A0ABQ7N6A7_BRACM</name>
<keyword evidence="7" id="KW-1015">Disulfide bond</keyword>
<dbReference type="PANTHER" id="PTHR31238">
    <property type="entry name" value="GERMIN-LIKE PROTEIN SUBFAMILY 3 MEMBER 3"/>
    <property type="match status" value="1"/>
</dbReference>
<evidence type="ECO:0000256" key="3">
    <source>
        <dbReference type="ARBA" id="ARBA00022523"/>
    </source>
</evidence>
<dbReference type="Proteomes" id="UP000823674">
    <property type="component" value="Chromosome A03"/>
</dbReference>
<evidence type="ECO:0000256" key="8">
    <source>
        <dbReference type="ARBA" id="ARBA00023180"/>
    </source>
</evidence>
<evidence type="ECO:0000256" key="5">
    <source>
        <dbReference type="ARBA" id="ARBA00022723"/>
    </source>
</evidence>
<evidence type="ECO:0000259" key="11">
    <source>
        <dbReference type="SMART" id="SM00835"/>
    </source>
</evidence>
<proteinExistence type="inferred from homology"/>
<dbReference type="InterPro" id="IPR006045">
    <property type="entry name" value="Cupin_1"/>
</dbReference>